<protein>
    <recommendedName>
        <fullName evidence="8">Ubiquitin carboxyl-terminal hydrolase</fullName>
        <ecNumber evidence="8">3.4.19.12</ecNumber>
    </recommendedName>
</protein>
<keyword evidence="5 7" id="KW-0378">Hydrolase</keyword>
<dbReference type="InterPro" id="IPR001578">
    <property type="entry name" value="Peptidase_C12_UCH"/>
</dbReference>
<feature type="domain" description="UCH catalytic" evidence="10">
    <location>
        <begin position="4"/>
        <end position="232"/>
    </location>
</feature>
<accession>A0ABR2YEB3</accession>
<dbReference type="CDD" id="cd09616">
    <property type="entry name" value="Peptidase_C12_UCH_L1_L3"/>
    <property type="match status" value="1"/>
</dbReference>
<evidence type="ECO:0000256" key="3">
    <source>
        <dbReference type="ARBA" id="ARBA00022670"/>
    </source>
</evidence>
<evidence type="ECO:0000256" key="4">
    <source>
        <dbReference type="ARBA" id="ARBA00022786"/>
    </source>
</evidence>
<dbReference type="InterPro" id="IPR038765">
    <property type="entry name" value="Papain-like_cys_pep_sf"/>
</dbReference>
<dbReference type="InterPro" id="IPR036959">
    <property type="entry name" value="Peptidase_C12_UCH_sf"/>
</dbReference>
<feature type="site" description="Important for enzyme activity" evidence="7">
    <location>
        <position position="188"/>
    </location>
</feature>
<dbReference type="Proteomes" id="UP001491310">
    <property type="component" value="Unassembled WGS sequence"/>
</dbReference>
<evidence type="ECO:0000256" key="9">
    <source>
        <dbReference type="SAM" id="MobiDB-lite"/>
    </source>
</evidence>
<evidence type="ECO:0000256" key="2">
    <source>
        <dbReference type="ARBA" id="ARBA00009326"/>
    </source>
</evidence>
<feature type="compositionally biased region" description="Low complexity" evidence="9">
    <location>
        <begin position="153"/>
        <end position="162"/>
    </location>
</feature>
<evidence type="ECO:0000259" key="10">
    <source>
        <dbReference type="PROSITE" id="PS52048"/>
    </source>
</evidence>
<dbReference type="PANTHER" id="PTHR10589:SF17">
    <property type="entry name" value="UBIQUITIN CARBOXYL-TERMINAL HYDROLASE"/>
    <property type="match status" value="1"/>
</dbReference>
<dbReference type="PANTHER" id="PTHR10589">
    <property type="entry name" value="UBIQUITIN CARBOXYL-TERMINAL HYDROLASE"/>
    <property type="match status" value="1"/>
</dbReference>
<reference evidence="11 12" key="1">
    <citation type="journal article" date="2024" name="Nat. Commun.">
        <title>Phylogenomics reveals the evolutionary origins of lichenization in chlorophyte algae.</title>
        <authorList>
            <person name="Puginier C."/>
            <person name="Libourel C."/>
            <person name="Otte J."/>
            <person name="Skaloud P."/>
            <person name="Haon M."/>
            <person name="Grisel S."/>
            <person name="Petersen M."/>
            <person name="Berrin J.G."/>
            <person name="Delaux P.M."/>
            <person name="Dal Grande F."/>
            <person name="Keller J."/>
        </authorList>
    </citation>
    <scope>NUCLEOTIDE SEQUENCE [LARGE SCALE GENOMIC DNA]</scope>
    <source>
        <strain evidence="11 12">SAG 216-7</strain>
    </source>
</reference>
<evidence type="ECO:0000256" key="1">
    <source>
        <dbReference type="ARBA" id="ARBA00000707"/>
    </source>
</evidence>
<evidence type="ECO:0000256" key="7">
    <source>
        <dbReference type="PROSITE-ProRule" id="PRU01393"/>
    </source>
</evidence>
<keyword evidence="6 7" id="KW-0788">Thiol protease</keyword>
<organism evidence="11 12">
    <name type="scientific">Coccomyxa subellipsoidea</name>
    <dbReference type="NCBI Taxonomy" id="248742"/>
    <lineage>
        <taxon>Eukaryota</taxon>
        <taxon>Viridiplantae</taxon>
        <taxon>Chlorophyta</taxon>
        <taxon>core chlorophytes</taxon>
        <taxon>Trebouxiophyceae</taxon>
        <taxon>Trebouxiophyceae incertae sedis</taxon>
        <taxon>Coccomyxaceae</taxon>
        <taxon>Coccomyxa</taxon>
    </lineage>
</organism>
<name>A0ABR2YEB3_9CHLO</name>
<dbReference type="Pfam" id="PF01088">
    <property type="entry name" value="Peptidase_C12"/>
    <property type="match status" value="1"/>
</dbReference>
<feature type="site" description="Transition state stabilizer" evidence="7">
    <location>
        <position position="89"/>
    </location>
</feature>
<evidence type="ECO:0000313" key="11">
    <source>
        <dbReference type="EMBL" id="KAK9903583.1"/>
    </source>
</evidence>
<feature type="active site" description="Proton donor" evidence="7">
    <location>
        <position position="173"/>
    </location>
</feature>
<dbReference type="SUPFAM" id="SSF54001">
    <property type="entry name" value="Cysteine proteinases"/>
    <property type="match status" value="1"/>
</dbReference>
<dbReference type="Gene3D" id="3.40.532.10">
    <property type="entry name" value="Peptidase C12, ubiquitin carboxyl-terminal hydrolase"/>
    <property type="match status" value="1"/>
</dbReference>
<sequence length="235" mass="25620">MGKKWLPLESNPDVLNDFTSQLGLDVSKHSFHDVYGLDEELLAMVPQPVLGMLLLFPITKESEAAKDAEDARLKGEGYVVPEGVYFMKQTIGNACGTIGALHAIANTQDKVSIAEGSFLQRFFSATADLTPEQRGKYLEDPPPGAPDLDEAHQAAAQEGATAPPSLDEVVDLHFVALVERRGRLFELDGRKLFPIDHGATSSESLLQDSARVVQEFMQANYSINFNLMAFAASQP</sequence>
<evidence type="ECO:0000256" key="8">
    <source>
        <dbReference type="RuleBase" id="RU361215"/>
    </source>
</evidence>
<comment type="catalytic activity">
    <reaction evidence="1 7 8">
        <text>Thiol-dependent hydrolysis of ester, thioester, amide, peptide and isopeptide bonds formed by the C-terminal Gly of ubiquitin (a 76-residue protein attached to proteins as an intracellular targeting signal).</text>
        <dbReference type="EC" id="3.4.19.12"/>
    </reaction>
</comment>
<comment type="caution">
    <text evidence="11">The sequence shown here is derived from an EMBL/GenBank/DDBJ whole genome shotgun (WGS) entry which is preliminary data.</text>
</comment>
<gene>
    <name evidence="11" type="ORF">WJX75_009284</name>
</gene>
<evidence type="ECO:0000256" key="6">
    <source>
        <dbReference type="ARBA" id="ARBA00022807"/>
    </source>
</evidence>
<comment type="similarity">
    <text evidence="2 7 8">Belongs to the peptidase C12 family.</text>
</comment>
<dbReference type="EMBL" id="JALJOT010000014">
    <property type="protein sequence ID" value="KAK9903583.1"/>
    <property type="molecule type" value="Genomic_DNA"/>
</dbReference>
<dbReference type="PROSITE" id="PS52048">
    <property type="entry name" value="UCH_DOMAIN"/>
    <property type="match status" value="1"/>
</dbReference>
<proteinExistence type="inferred from homology"/>
<feature type="region of interest" description="Disordered" evidence="9">
    <location>
        <begin position="132"/>
        <end position="162"/>
    </location>
</feature>
<dbReference type="EC" id="3.4.19.12" evidence="8"/>
<keyword evidence="3 7" id="KW-0645">Protease</keyword>
<keyword evidence="12" id="KW-1185">Reference proteome</keyword>
<keyword evidence="4 7" id="KW-0833">Ubl conjugation pathway</keyword>
<dbReference type="PRINTS" id="PR00707">
    <property type="entry name" value="UBCTHYDRLASE"/>
</dbReference>
<evidence type="ECO:0000313" key="12">
    <source>
        <dbReference type="Proteomes" id="UP001491310"/>
    </source>
</evidence>
<feature type="active site" description="Nucleophile" evidence="7">
    <location>
        <position position="95"/>
    </location>
</feature>
<evidence type="ECO:0000256" key="5">
    <source>
        <dbReference type="ARBA" id="ARBA00022801"/>
    </source>
</evidence>